<evidence type="ECO:0008006" key="2">
    <source>
        <dbReference type="Google" id="ProtNLM"/>
    </source>
</evidence>
<proteinExistence type="predicted"/>
<dbReference type="AlphaFoldDB" id="A0A0F9NIQ3"/>
<sequence length="76" mass="8596">MSDKPTVACPVCDSLHPEYVGDMGDHTLLRCTRPDCGHSYQIDLDWGEVCRQLQNDIDQLAPVLRIGQGDNRKDWP</sequence>
<reference evidence="1" key="1">
    <citation type="journal article" date="2015" name="Nature">
        <title>Complex archaea that bridge the gap between prokaryotes and eukaryotes.</title>
        <authorList>
            <person name="Spang A."/>
            <person name="Saw J.H."/>
            <person name="Jorgensen S.L."/>
            <person name="Zaremba-Niedzwiedzka K."/>
            <person name="Martijn J."/>
            <person name="Lind A.E."/>
            <person name="van Eijk R."/>
            <person name="Schleper C."/>
            <person name="Guy L."/>
            <person name="Ettema T.J."/>
        </authorList>
    </citation>
    <scope>NUCLEOTIDE SEQUENCE</scope>
</reference>
<organism evidence="1">
    <name type="scientific">marine sediment metagenome</name>
    <dbReference type="NCBI Taxonomy" id="412755"/>
    <lineage>
        <taxon>unclassified sequences</taxon>
        <taxon>metagenomes</taxon>
        <taxon>ecological metagenomes</taxon>
    </lineage>
</organism>
<protein>
    <recommendedName>
        <fullName evidence="2">Zinc finger Ogr/Delta-type domain-containing protein</fullName>
    </recommendedName>
</protein>
<evidence type="ECO:0000313" key="1">
    <source>
        <dbReference type="EMBL" id="KKN11877.1"/>
    </source>
</evidence>
<dbReference type="EMBL" id="LAZR01004092">
    <property type="protein sequence ID" value="KKN11877.1"/>
    <property type="molecule type" value="Genomic_DNA"/>
</dbReference>
<accession>A0A0F9NIQ3</accession>
<gene>
    <name evidence="1" type="ORF">LCGC14_1022240</name>
</gene>
<name>A0A0F9NIQ3_9ZZZZ</name>
<comment type="caution">
    <text evidence="1">The sequence shown here is derived from an EMBL/GenBank/DDBJ whole genome shotgun (WGS) entry which is preliminary data.</text>
</comment>